<dbReference type="Pfam" id="PF00462">
    <property type="entry name" value="Glutaredoxin"/>
    <property type="match status" value="1"/>
</dbReference>
<evidence type="ECO:0000256" key="2">
    <source>
        <dbReference type="ARBA" id="ARBA00007568"/>
    </source>
</evidence>
<evidence type="ECO:0000313" key="7">
    <source>
        <dbReference type="EMBL" id="KAL3754670.1"/>
    </source>
</evidence>
<comment type="caution">
    <text evidence="7">The sequence shown here is derived from an EMBL/GenBank/DDBJ whole genome shotgun (WGS) entry which is preliminary data.</text>
</comment>
<comment type="subcellular location">
    <subcellularLocation>
        <location evidence="1">Cytoplasm</location>
    </subcellularLocation>
</comment>
<dbReference type="SUPFAM" id="SSF52833">
    <property type="entry name" value="Thioredoxin-like"/>
    <property type="match status" value="1"/>
</dbReference>
<evidence type="ECO:0000256" key="4">
    <source>
        <dbReference type="ARBA" id="ARBA00023284"/>
    </source>
</evidence>
<dbReference type="InterPro" id="IPR036249">
    <property type="entry name" value="Thioredoxin-like_sf"/>
</dbReference>
<gene>
    <name evidence="7" type="ORF">ACJRO7_001859</name>
</gene>
<dbReference type="InterPro" id="IPR002109">
    <property type="entry name" value="Glutaredoxin"/>
</dbReference>
<comment type="similarity">
    <text evidence="2">Belongs to the glutaredoxin family. CC-type subfamily.</text>
</comment>
<reference evidence="7 8" key="1">
    <citation type="submission" date="2024-11" db="EMBL/GenBank/DDBJ databases">
        <title>Chromosome-level genome assembly of Eucalyptus globulus Labill. provides insights into its genome evolution.</title>
        <authorList>
            <person name="Li X."/>
        </authorList>
    </citation>
    <scope>NUCLEOTIDE SEQUENCE [LARGE SCALE GENOMIC DNA]</scope>
    <source>
        <strain evidence="7">CL2024</strain>
        <tissue evidence="7">Fresh tender leaves</tissue>
    </source>
</reference>
<dbReference type="PANTHER" id="PTHR10168">
    <property type="entry name" value="GLUTAREDOXIN"/>
    <property type="match status" value="1"/>
</dbReference>
<dbReference type="PROSITE" id="PS51354">
    <property type="entry name" value="GLUTAREDOXIN_2"/>
    <property type="match status" value="1"/>
</dbReference>
<accession>A0ABD3LSC1</accession>
<feature type="region of interest" description="Disordered" evidence="5">
    <location>
        <begin position="21"/>
        <end position="69"/>
    </location>
</feature>
<evidence type="ECO:0000256" key="5">
    <source>
        <dbReference type="SAM" id="MobiDB-lite"/>
    </source>
</evidence>
<dbReference type="InterPro" id="IPR011905">
    <property type="entry name" value="GlrX-like_pln_2"/>
</dbReference>
<feature type="compositionally biased region" description="Gly residues" evidence="5">
    <location>
        <begin position="42"/>
        <end position="63"/>
    </location>
</feature>
<dbReference type="AlphaFoldDB" id="A0ABD3LSC1"/>
<keyword evidence="4" id="KW-0676">Redox-active center</keyword>
<evidence type="ECO:0000256" key="3">
    <source>
        <dbReference type="ARBA" id="ARBA00022490"/>
    </source>
</evidence>
<evidence type="ECO:0000313" key="8">
    <source>
        <dbReference type="Proteomes" id="UP001634007"/>
    </source>
</evidence>
<keyword evidence="8" id="KW-1185">Reference proteome</keyword>
<dbReference type="EMBL" id="JBJKBG010000001">
    <property type="protein sequence ID" value="KAL3754670.1"/>
    <property type="molecule type" value="Genomic_DNA"/>
</dbReference>
<feature type="domain" description="Glutaredoxin" evidence="6">
    <location>
        <begin position="84"/>
        <end position="147"/>
    </location>
</feature>
<dbReference type="Gene3D" id="3.40.30.10">
    <property type="entry name" value="Glutaredoxin"/>
    <property type="match status" value="1"/>
</dbReference>
<name>A0ABD3LSC1_EUCGL</name>
<dbReference type="Proteomes" id="UP001634007">
    <property type="component" value="Unassembled WGS sequence"/>
</dbReference>
<dbReference type="NCBIfam" id="TIGR02189">
    <property type="entry name" value="GlrX-like_plant"/>
    <property type="match status" value="1"/>
</dbReference>
<sequence length="175" mass="17857">MQEAISYKPWPPIHAGGPLKAGRPLLLGDRTSQSSATAAAAGDGGKCDGGGELELGGGGGGAARGPLRRPDGVREVVSENALIVVGRRGCCMAHVVKRLLLGLGVNPAVYEVDEEEEKGVADELERIGGGGGGGEVQFPAVFIGGRLFGGLDRVMATHISGELVPILRQAGALWL</sequence>
<proteinExistence type="inferred from homology"/>
<evidence type="ECO:0000259" key="6">
    <source>
        <dbReference type="Pfam" id="PF00462"/>
    </source>
</evidence>
<organism evidence="7 8">
    <name type="scientific">Eucalyptus globulus</name>
    <name type="common">Tasmanian blue gum</name>
    <dbReference type="NCBI Taxonomy" id="34317"/>
    <lineage>
        <taxon>Eukaryota</taxon>
        <taxon>Viridiplantae</taxon>
        <taxon>Streptophyta</taxon>
        <taxon>Embryophyta</taxon>
        <taxon>Tracheophyta</taxon>
        <taxon>Spermatophyta</taxon>
        <taxon>Magnoliopsida</taxon>
        <taxon>eudicotyledons</taxon>
        <taxon>Gunneridae</taxon>
        <taxon>Pentapetalae</taxon>
        <taxon>rosids</taxon>
        <taxon>malvids</taxon>
        <taxon>Myrtales</taxon>
        <taxon>Myrtaceae</taxon>
        <taxon>Myrtoideae</taxon>
        <taxon>Eucalypteae</taxon>
        <taxon>Eucalyptus</taxon>
    </lineage>
</organism>
<protein>
    <recommendedName>
        <fullName evidence="6">Glutaredoxin domain-containing protein</fullName>
    </recommendedName>
</protein>
<dbReference type="GO" id="GO:0005737">
    <property type="term" value="C:cytoplasm"/>
    <property type="evidence" value="ECO:0007669"/>
    <property type="project" value="UniProtKB-SubCell"/>
</dbReference>
<evidence type="ECO:0000256" key="1">
    <source>
        <dbReference type="ARBA" id="ARBA00004496"/>
    </source>
</evidence>
<keyword evidence="3" id="KW-0963">Cytoplasm</keyword>